<evidence type="ECO:0000313" key="1">
    <source>
        <dbReference type="EMBL" id="CAE0056188.1"/>
    </source>
</evidence>
<dbReference type="EMBL" id="HBHW01031481">
    <property type="protein sequence ID" value="CAE0056188.1"/>
    <property type="molecule type" value="Transcribed_RNA"/>
</dbReference>
<protein>
    <recommendedName>
        <fullName evidence="2">Lycopene beta-cyclase</fullName>
    </recommendedName>
</protein>
<organism evidence="1">
    <name type="scientific">Rhodosorus marinus</name>
    <dbReference type="NCBI Taxonomy" id="101924"/>
    <lineage>
        <taxon>Eukaryota</taxon>
        <taxon>Rhodophyta</taxon>
        <taxon>Stylonematophyceae</taxon>
        <taxon>Stylonematales</taxon>
        <taxon>Stylonemataceae</taxon>
        <taxon>Rhodosorus</taxon>
    </lineage>
</organism>
<accession>A0A7S2ZYZ4</accession>
<dbReference type="Gene3D" id="3.50.50.60">
    <property type="entry name" value="FAD/NAD(P)-binding domain"/>
    <property type="match status" value="1"/>
</dbReference>
<name>A0A7S2ZYZ4_9RHOD</name>
<dbReference type="AlphaFoldDB" id="A0A7S2ZYZ4"/>
<gene>
    <name evidence="1" type="ORF">RMAR00112_LOCUS24230</name>
</gene>
<sequence length="491" mass="54820">MGFVSILGLPNLRAQQLSLRRAVTPTAAPNEIAKKGAVESVDVAIIGGGPAGLSLARAVSERGASVLVIEKDIEKKWPNNYGVWMDELAKVRLDDCVKKSWPVATVYIGEGQKRVLERPYGRVDVEKMKQKIRAQCEATGKVKVSSGLASSVEHKDSSSIMTFTANGEKDSSQVEAKAIVDATGHALGFVDFTEGHAPGIQAAYGMEITVPSHPWPVGEMLLMDFRAEHMKGSDKEKKDADEVPLFFYVMPMSDTRIFVEETSLIGRPAVDFDYLKEQCYKRLAYHNVQVRFSDPSLFTRKSNADFCFIRFEQVEEVHEEEFCYIPMGGGMPLLNQRVIGYGGSAGLVHPATGYMFGNAVNRADEVGEALVNALNDGNLSGAEVSTRVWKQIWSDARLLQRDFLVFGGETILRMKLHELQYFFDAFFKLPWEQWTQFLSFGLIRPEERLVFGLGVFLRASNEVRFKLVFEAIARGQLTLLKSVIPNPFRRN</sequence>
<evidence type="ECO:0008006" key="2">
    <source>
        <dbReference type="Google" id="ProtNLM"/>
    </source>
</evidence>
<dbReference type="Pfam" id="PF05834">
    <property type="entry name" value="Lycopene_cycl"/>
    <property type="match status" value="2"/>
</dbReference>
<dbReference type="SUPFAM" id="SSF51905">
    <property type="entry name" value="FAD/NAD(P)-binding domain"/>
    <property type="match status" value="1"/>
</dbReference>
<reference evidence="1" key="1">
    <citation type="submission" date="2021-01" db="EMBL/GenBank/DDBJ databases">
        <authorList>
            <person name="Corre E."/>
            <person name="Pelletier E."/>
            <person name="Niang G."/>
            <person name="Scheremetjew M."/>
            <person name="Finn R."/>
            <person name="Kale V."/>
            <person name="Holt S."/>
            <person name="Cochrane G."/>
            <person name="Meng A."/>
            <person name="Brown T."/>
            <person name="Cohen L."/>
        </authorList>
    </citation>
    <scope>NUCLEOTIDE SEQUENCE</scope>
    <source>
        <strain evidence="1">CCMP 769</strain>
    </source>
</reference>
<dbReference type="InterPro" id="IPR036188">
    <property type="entry name" value="FAD/NAD-bd_sf"/>
</dbReference>
<dbReference type="PANTHER" id="PTHR39757:SF5">
    <property type="entry name" value="OS02G0190600 PROTEIN"/>
    <property type="match status" value="1"/>
</dbReference>
<proteinExistence type="predicted"/>
<dbReference type="PRINTS" id="PR00419">
    <property type="entry name" value="ADXRDTASE"/>
</dbReference>
<dbReference type="PANTHER" id="PTHR39757">
    <property type="match status" value="1"/>
</dbReference>